<dbReference type="EMBL" id="DXBV01000030">
    <property type="protein sequence ID" value="HIZ30247.1"/>
    <property type="molecule type" value="Genomic_DNA"/>
</dbReference>
<proteinExistence type="predicted"/>
<evidence type="ECO:0000256" key="1">
    <source>
        <dbReference type="SAM" id="MobiDB-lite"/>
    </source>
</evidence>
<dbReference type="AlphaFoldDB" id="A0A9D2IZ48"/>
<accession>A0A9D2IZ48</accession>
<reference evidence="2" key="2">
    <citation type="submission" date="2021-04" db="EMBL/GenBank/DDBJ databases">
        <authorList>
            <person name="Gilroy R."/>
        </authorList>
    </citation>
    <scope>NUCLEOTIDE SEQUENCE</scope>
    <source>
        <strain evidence="2">ChiGjej4B4-18154</strain>
    </source>
</reference>
<gene>
    <name evidence="2" type="ORF">H9813_03300</name>
</gene>
<evidence type="ECO:0000313" key="2">
    <source>
        <dbReference type="EMBL" id="HIZ30247.1"/>
    </source>
</evidence>
<protein>
    <submittedName>
        <fullName evidence="2">Uncharacterized protein</fullName>
    </submittedName>
</protein>
<dbReference type="Proteomes" id="UP000824035">
    <property type="component" value="Unassembled WGS sequence"/>
</dbReference>
<evidence type="ECO:0000313" key="3">
    <source>
        <dbReference type="Proteomes" id="UP000824035"/>
    </source>
</evidence>
<comment type="caution">
    <text evidence="2">The sequence shown here is derived from an EMBL/GenBank/DDBJ whole genome shotgun (WGS) entry which is preliminary data.</text>
</comment>
<reference evidence="2" key="1">
    <citation type="journal article" date="2021" name="PeerJ">
        <title>Extensive microbial diversity within the chicken gut microbiome revealed by metagenomics and culture.</title>
        <authorList>
            <person name="Gilroy R."/>
            <person name="Ravi A."/>
            <person name="Getino M."/>
            <person name="Pursley I."/>
            <person name="Horton D.L."/>
            <person name="Alikhan N.F."/>
            <person name="Baker D."/>
            <person name="Gharbi K."/>
            <person name="Hall N."/>
            <person name="Watson M."/>
            <person name="Adriaenssens E.M."/>
            <person name="Foster-Nyarko E."/>
            <person name="Jarju S."/>
            <person name="Secka A."/>
            <person name="Antonio M."/>
            <person name="Oren A."/>
            <person name="Chaudhuri R.R."/>
            <person name="La Ragione R."/>
            <person name="Hildebrand F."/>
            <person name="Pallen M.J."/>
        </authorList>
    </citation>
    <scope>NUCLEOTIDE SEQUENCE</scope>
    <source>
        <strain evidence="2">ChiGjej4B4-18154</strain>
    </source>
</reference>
<sequence length="84" mass="9599">MALSHASYQNSSPIKRIASPEGPPWGVCPACGRTLGSFDRVFWEQRGWRRGECLGCEKCFVPRPGEEVLAYEVWEEPQVWELED</sequence>
<feature type="compositionally biased region" description="Polar residues" evidence="1">
    <location>
        <begin position="1"/>
        <end position="13"/>
    </location>
</feature>
<feature type="region of interest" description="Disordered" evidence="1">
    <location>
        <begin position="1"/>
        <end position="23"/>
    </location>
</feature>
<organism evidence="2 3">
    <name type="scientific">Candidatus Allofournierella merdipullorum</name>
    <dbReference type="NCBI Taxonomy" id="2838595"/>
    <lineage>
        <taxon>Bacteria</taxon>
        <taxon>Bacillati</taxon>
        <taxon>Bacillota</taxon>
        <taxon>Clostridia</taxon>
        <taxon>Eubacteriales</taxon>
        <taxon>Oscillospiraceae</taxon>
        <taxon>Allofournierella</taxon>
    </lineage>
</organism>
<dbReference type="RefSeq" id="WP_394968087.1">
    <property type="nucleotide sequence ID" value="NZ_CALXHM010000014.1"/>
</dbReference>
<name>A0A9D2IZ48_9FIRM</name>